<evidence type="ECO:0000313" key="1">
    <source>
        <dbReference type="EMBL" id="MFD1515634.1"/>
    </source>
</evidence>
<organism evidence="1 2">
    <name type="scientific">Halomarina rubra</name>
    <dbReference type="NCBI Taxonomy" id="2071873"/>
    <lineage>
        <taxon>Archaea</taxon>
        <taxon>Methanobacteriati</taxon>
        <taxon>Methanobacteriota</taxon>
        <taxon>Stenosarchaea group</taxon>
        <taxon>Halobacteria</taxon>
        <taxon>Halobacteriales</taxon>
        <taxon>Natronomonadaceae</taxon>
        <taxon>Halomarina</taxon>
    </lineage>
</organism>
<dbReference type="EMBL" id="JBHUDC010000008">
    <property type="protein sequence ID" value="MFD1515634.1"/>
    <property type="molecule type" value="Genomic_DNA"/>
</dbReference>
<sequence>MSTRQVVSIAQCDRWRDARRDGVDYDALAADTPFSRHTVESHVSGRCSHQQSDSGMTCPRCQETTQNLPLHIRACEGGGR</sequence>
<gene>
    <name evidence="1" type="ORF">ACFSBT_20335</name>
</gene>
<comment type="caution">
    <text evidence="1">The sequence shown here is derived from an EMBL/GenBank/DDBJ whole genome shotgun (WGS) entry which is preliminary data.</text>
</comment>
<dbReference type="RefSeq" id="WP_250875543.1">
    <property type="nucleotide sequence ID" value="NZ_JALXFV010000008.1"/>
</dbReference>
<reference evidence="1 2" key="1">
    <citation type="journal article" date="2019" name="Int. J. Syst. Evol. Microbiol.">
        <title>The Global Catalogue of Microorganisms (GCM) 10K type strain sequencing project: providing services to taxonomists for standard genome sequencing and annotation.</title>
        <authorList>
            <consortium name="The Broad Institute Genomics Platform"/>
            <consortium name="The Broad Institute Genome Sequencing Center for Infectious Disease"/>
            <person name="Wu L."/>
            <person name="Ma J."/>
        </authorList>
    </citation>
    <scope>NUCLEOTIDE SEQUENCE [LARGE SCALE GENOMIC DNA]</scope>
    <source>
        <strain evidence="1 2">CGMCC 1.12563</strain>
    </source>
</reference>
<evidence type="ECO:0000313" key="2">
    <source>
        <dbReference type="Proteomes" id="UP001597187"/>
    </source>
</evidence>
<protein>
    <submittedName>
        <fullName evidence="1">Uncharacterized protein</fullName>
    </submittedName>
</protein>
<keyword evidence="2" id="KW-1185">Reference proteome</keyword>
<dbReference type="AlphaFoldDB" id="A0ABD6B1G7"/>
<dbReference type="Proteomes" id="UP001597187">
    <property type="component" value="Unassembled WGS sequence"/>
</dbReference>
<proteinExistence type="predicted"/>
<accession>A0ABD6B1G7</accession>
<name>A0ABD6B1G7_9EURY</name>